<proteinExistence type="predicted"/>
<evidence type="ECO:0008006" key="3">
    <source>
        <dbReference type="Google" id="ProtNLM"/>
    </source>
</evidence>
<evidence type="ECO:0000313" key="1">
    <source>
        <dbReference type="EMBL" id="NHR07410.1"/>
    </source>
</evidence>
<name>A0ABX0LG56_9NEIS</name>
<reference evidence="1 2" key="1">
    <citation type="submission" date="2020-03" db="EMBL/GenBank/DDBJ databases">
        <title>Draft genome sequence of environmentally isolated cultures.</title>
        <authorList>
            <person name="Wilson H.S."/>
            <person name="De Leon M.E."/>
        </authorList>
    </citation>
    <scope>NUCLEOTIDE SEQUENCE [LARGE SCALE GENOMIC DNA]</scope>
    <source>
        <strain evidence="1 2">HSC-31F16</strain>
    </source>
</reference>
<organism evidence="1 2">
    <name type="scientific">Chromobacterium fluminis</name>
    <dbReference type="NCBI Taxonomy" id="3044269"/>
    <lineage>
        <taxon>Bacteria</taxon>
        <taxon>Pseudomonadati</taxon>
        <taxon>Pseudomonadota</taxon>
        <taxon>Betaproteobacteria</taxon>
        <taxon>Neisseriales</taxon>
        <taxon>Chromobacteriaceae</taxon>
        <taxon>Chromobacterium</taxon>
    </lineage>
</organism>
<comment type="caution">
    <text evidence="1">The sequence shown here is derived from an EMBL/GenBank/DDBJ whole genome shotgun (WGS) entry which is preliminary data.</text>
</comment>
<dbReference type="SUPFAM" id="SSF55729">
    <property type="entry name" value="Acyl-CoA N-acyltransferases (Nat)"/>
    <property type="match status" value="1"/>
</dbReference>
<evidence type="ECO:0000313" key="2">
    <source>
        <dbReference type="Proteomes" id="UP001515641"/>
    </source>
</evidence>
<dbReference type="InterPro" id="IPR016181">
    <property type="entry name" value="Acyl_CoA_acyltransferase"/>
</dbReference>
<dbReference type="RefSeq" id="WP_166453219.1">
    <property type="nucleotide sequence ID" value="NZ_JAAOMA010000034.1"/>
</dbReference>
<gene>
    <name evidence="1" type="ORF">HA052_19655</name>
</gene>
<keyword evidence="2" id="KW-1185">Reference proteome</keyword>
<sequence>MALPSLEGNWFSGKRGNARLYLLDVRDKRHPEGAPIAQLLVEREETVVPDEKEGHTFEAQLQLFYQVLWSNGGLQPLASGHFQASYRREFDDGEIVSLTGRNGAPGTVFLDPESLRGQRVGTYLMNELVAWVQRWPEADVHPIQLENAQAYEANRARRNRFYERFGIVFDYQDAGHQEGRSRPMKVRELLPVLSWQENIQERDIRDVLETQRRENELLTFERDGRVRALEQANDQLRRACRQPLRWAVSQLWRLHAPSRGAVLLALMVAGMLWWQFKS</sequence>
<dbReference type="EMBL" id="JAAOMA010000034">
    <property type="protein sequence ID" value="NHR07410.1"/>
    <property type="molecule type" value="Genomic_DNA"/>
</dbReference>
<dbReference type="Gene3D" id="3.40.630.30">
    <property type="match status" value="1"/>
</dbReference>
<protein>
    <recommendedName>
        <fullName evidence="3">N-acetyltransferase domain-containing protein</fullName>
    </recommendedName>
</protein>
<dbReference type="Proteomes" id="UP001515641">
    <property type="component" value="Unassembled WGS sequence"/>
</dbReference>
<accession>A0ABX0LG56</accession>